<dbReference type="InterPro" id="IPR002645">
    <property type="entry name" value="STAS_dom"/>
</dbReference>
<protein>
    <recommendedName>
        <fullName evidence="2">Anti-sigma factor antagonist</fullName>
    </recommendedName>
</protein>
<evidence type="ECO:0000313" key="4">
    <source>
        <dbReference type="EMBL" id="QJY48156.1"/>
    </source>
</evidence>
<reference evidence="4 5" key="1">
    <citation type="submission" date="2020-05" db="EMBL/GenBank/DDBJ databases">
        <authorList>
            <person name="Mo P."/>
        </authorList>
    </citation>
    <scope>NUCLEOTIDE SEQUENCE [LARGE SCALE GENOMIC DNA]</scope>
    <source>
        <strain evidence="4 5">Gen01</strain>
    </source>
</reference>
<dbReference type="KEGG" id="pbro:HOP40_22085"/>
<name>A0A6M6JLC7_9PSEU</name>
<dbReference type="NCBIfam" id="TIGR00377">
    <property type="entry name" value="ant_ant_sig"/>
    <property type="match status" value="1"/>
</dbReference>
<sequence>MDPLPRPGPPLSPLALSAQRAGEALVVSVAGELDSATTPELEALLDRHRLPAPRHLVLDLAGITFVSSAGVNLLVEMADVPAHGPALHLAGTQNRVVSRLLEITGLTGVFCLHPTVEDALAEI</sequence>
<evidence type="ECO:0000256" key="2">
    <source>
        <dbReference type="RuleBase" id="RU003749"/>
    </source>
</evidence>
<dbReference type="InterPro" id="IPR036513">
    <property type="entry name" value="STAS_dom_sf"/>
</dbReference>
<evidence type="ECO:0000259" key="3">
    <source>
        <dbReference type="PROSITE" id="PS50801"/>
    </source>
</evidence>
<comment type="similarity">
    <text evidence="1 2">Belongs to the anti-sigma-factor antagonist family.</text>
</comment>
<dbReference type="RefSeq" id="WP_172161570.1">
    <property type="nucleotide sequence ID" value="NZ_CP053564.1"/>
</dbReference>
<keyword evidence="5" id="KW-1185">Reference proteome</keyword>
<evidence type="ECO:0000313" key="5">
    <source>
        <dbReference type="Proteomes" id="UP000505377"/>
    </source>
</evidence>
<dbReference type="Proteomes" id="UP000505377">
    <property type="component" value="Chromosome"/>
</dbReference>
<dbReference type="PANTHER" id="PTHR33495">
    <property type="entry name" value="ANTI-SIGMA FACTOR ANTAGONIST TM_1081-RELATED-RELATED"/>
    <property type="match status" value="1"/>
</dbReference>
<dbReference type="InterPro" id="IPR003658">
    <property type="entry name" value="Anti-sigma_ant"/>
</dbReference>
<gene>
    <name evidence="4" type="ORF">HOP40_22085</name>
</gene>
<feature type="domain" description="STAS" evidence="3">
    <location>
        <begin position="14"/>
        <end position="123"/>
    </location>
</feature>
<proteinExistence type="inferred from homology"/>
<dbReference type="CDD" id="cd07043">
    <property type="entry name" value="STAS_anti-anti-sigma_factors"/>
    <property type="match status" value="1"/>
</dbReference>
<dbReference type="SUPFAM" id="SSF52091">
    <property type="entry name" value="SpoIIaa-like"/>
    <property type="match status" value="1"/>
</dbReference>
<dbReference type="AlphaFoldDB" id="A0A6M6JLC7"/>
<dbReference type="Gene3D" id="3.30.750.24">
    <property type="entry name" value="STAS domain"/>
    <property type="match status" value="1"/>
</dbReference>
<dbReference type="PROSITE" id="PS50801">
    <property type="entry name" value="STAS"/>
    <property type="match status" value="1"/>
</dbReference>
<organism evidence="4 5">
    <name type="scientific">Pseudonocardia broussonetiae</name>
    <dbReference type="NCBI Taxonomy" id="2736640"/>
    <lineage>
        <taxon>Bacteria</taxon>
        <taxon>Bacillati</taxon>
        <taxon>Actinomycetota</taxon>
        <taxon>Actinomycetes</taxon>
        <taxon>Pseudonocardiales</taxon>
        <taxon>Pseudonocardiaceae</taxon>
        <taxon>Pseudonocardia</taxon>
    </lineage>
</organism>
<dbReference type="PANTHER" id="PTHR33495:SF2">
    <property type="entry name" value="ANTI-SIGMA FACTOR ANTAGONIST TM_1081-RELATED"/>
    <property type="match status" value="1"/>
</dbReference>
<evidence type="ECO:0000256" key="1">
    <source>
        <dbReference type="ARBA" id="ARBA00009013"/>
    </source>
</evidence>
<dbReference type="Pfam" id="PF01740">
    <property type="entry name" value="STAS"/>
    <property type="match status" value="1"/>
</dbReference>
<accession>A0A6M6JLC7</accession>
<dbReference type="EMBL" id="CP053564">
    <property type="protein sequence ID" value="QJY48156.1"/>
    <property type="molecule type" value="Genomic_DNA"/>
</dbReference>
<dbReference type="GO" id="GO:0043856">
    <property type="term" value="F:anti-sigma factor antagonist activity"/>
    <property type="evidence" value="ECO:0007669"/>
    <property type="project" value="InterPro"/>
</dbReference>